<comment type="pathway">
    <text evidence="11">Bacterial outer membrane biogenesis; LPS lipid A biosynthesis.</text>
</comment>
<gene>
    <name evidence="11 12" type="primary">lpxB</name>
    <name evidence="12" type="ORF">H1W37_01485</name>
</gene>
<keyword evidence="9 11" id="KW-0443">Lipid metabolism</keyword>
<keyword evidence="13" id="KW-1185">Reference proteome</keyword>
<dbReference type="PANTHER" id="PTHR30372:SF4">
    <property type="entry name" value="LIPID-A-DISACCHARIDE SYNTHASE, MITOCHONDRIAL-RELATED"/>
    <property type="match status" value="1"/>
</dbReference>
<dbReference type="GO" id="GO:0009245">
    <property type="term" value="P:lipid A biosynthetic process"/>
    <property type="evidence" value="ECO:0007669"/>
    <property type="project" value="UniProtKB-UniRule"/>
</dbReference>
<evidence type="ECO:0000256" key="6">
    <source>
        <dbReference type="ARBA" id="ARBA00022556"/>
    </source>
</evidence>
<keyword evidence="8 11" id="KW-0808">Transferase</keyword>
<dbReference type="InterPro" id="IPR003835">
    <property type="entry name" value="Glyco_trans_19"/>
</dbReference>
<protein>
    <recommendedName>
        <fullName evidence="4 11">Lipid-A-disaccharide synthase</fullName>
        <ecNumber evidence="3 11">2.4.1.182</ecNumber>
    </recommendedName>
</protein>
<dbReference type="UniPathway" id="UPA00973"/>
<dbReference type="Pfam" id="PF02684">
    <property type="entry name" value="LpxB"/>
    <property type="match status" value="1"/>
</dbReference>
<comment type="catalytic activity">
    <reaction evidence="10 11">
        <text>a lipid X + a UDP-2-N,3-O-bis[(3R)-3-hydroxyacyl]-alpha-D-glucosamine = a lipid A disaccharide + UDP + H(+)</text>
        <dbReference type="Rhea" id="RHEA:67828"/>
        <dbReference type="ChEBI" id="CHEBI:15378"/>
        <dbReference type="ChEBI" id="CHEBI:58223"/>
        <dbReference type="ChEBI" id="CHEBI:137748"/>
        <dbReference type="ChEBI" id="CHEBI:176338"/>
        <dbReference type="ChEBI" id="CHEBI:176343"/>
        <dbReference type="EC" id="2.4.1.182"/>
    </reaction>
</comment>
<dbReference type="EMBL" id="JACEON010000001">
    <property type="protein sequence ID" value="MBA4610308.1"/>
    <property type="molecule type" value="Genomic_DNA"/>
</dbReference>
<name>A0A838XNI2_9HYPH</name>
<evidence type="ECO:0000313" key="12">
    <source>
        <dbReference type="EMBL" id="MBA4610308.1"/>
    </source>
</evidence>
<evidence type="ECO:0000313" key="13">
    <source>
        <dbReference type="Proteomes" id="UP000559404"/>
    </source>
</evidence>
<evidence type="ECO:0000256" key="9">
    <source>
        <dbReference type="ARBA" id="ARBA00023098"/>
    </source>
</evidence>
<reference evidence="12 13" key="1">
    <citation type="submission" date="2020-07" db="EMBL/GenBank/DDBJ databases">
        <authorList>
            <person name="Li M."/>
        </authorList>
    </citation>
    <scope>NUCLEOTIDE SEQUENCE [LARGE SCALE GENOMIC DNA]</scope>
    <source>
        <strain evidence="12 13">DSM 23284</strain>
    </source>
</reference>
<comment type="caution">
    <text evidence="12">The sequence shown here is derived from an EMBL/GenBank/DDBJ whole genome shotgun (WGS) entry which is preliminary data.</text>
</comment>
<evidence type="ECO:0000256" key="8">
    <source>
        <dbReference type="ARBA" id="ARBA00022679"/>
    </source>
</evidence>
<dbReference type="PANTHER" id="PTHR30372">
    <property type="entry name" value="LIPID-A-DISACCHARIDE SYNTHASE"/>
    <property type="match status" value="1"/>
</dbReference>
<accession>A0A838XNI2</accession>
<dbReference type="GO" id="GO:0008915">
    <property type="term" value="F:lipid-A-disaccharide synthase activity"/>
    <property type="evidence" value="ECO:0007669"/>
    <property type="project" value="UniProtKB-UniRule"/>
</dbReference>
<comment type="similarity">
    <text evidence="2 11">Belongs to the LpxB family.</text>
</comment>
<dbReference type="HAMAP" id="MF_00392">
    <property type="entry name" value="LpxB"/>
    <property type="match status" value="1"/>
</dbReference>
<keyword evidence="6 11" id="KW-0441">Lipid A biosynthesis</keyword>
<dbReference type="GO" id="GO:0016020">
    <property type="term" value="C:membrane"/>
    <property type="evidence" value="ECO:0007669"/>
    <property type="project" value="GOC"/>
</dbReference>
<keyword evidence="7 11" id="KW-0328">Glycosyltransferase</keyword>
<comment type="function">
    <text evidence="1 11">Condensation of UDP-2,3-diacylglucosamine and 2,3-diacylglucosamine-1-phosphate to form lipid A disaccharide, a precursor of lipid A, a phosphorylated glycolipid that anchors the lipopolysaccharide to the outer membrane of the cell.</text>
</comment>
<evidence type="ECO:0000256" key="10">
    <source>
        <dbReference type="ARBA" id="ARBA00048975"/>
    </source>
</evidence>
<evidence type="ECO:0000256" key="7">
    <source>
        <dbReference type="ARBA" id="ARBA00022676"/>
    </source>
</evidence>
<keyword evidence="5 11" id="KW-0444">Lipid biosynthesis</keyword>
<evidence type="ECO:0000256" key="4">
    <source>
        <dbReference type="ARBA" id="ARBA00020902"/>
    </source>
</evidence>
<dbReference type="Proteomes" id="UP000559404">
    <property type="component" value="Unassembled WGS sequence"/>
</dbReference>
<dbReference type="AlphaFoldDB" id="A0A838XNI2"/>
<evidence type="ECO:0000256" key="11">
    <source>
        <dbReference type="HAMAP-Rule" id="MF_00392"/>
    </source>
</evidence>
<dbReference type="EC" id="2.4.1.182" evidence="3 11"/>
<reference evidence="12 13" key="2">
    <citation type="submission" date="2020-08" db="EMBL/GenBank/DDBJ databases">
        <title>Stappia taiwanensis sp. nov., isolated from a coastal thermal spring.</title>
        <authorList>
            <person name="Kampfer P."/>
        </authorList>
    </citation>
    <scope>NUCLEOTIDE SEQUENCE [LARGE SCALE GENOMIC DNA]</scope>
    <source>
        <strain evidence="12 13">DSM 23284</strain>
    </source>
</reference>
<dbReference type="GO" id="GO:0005543">
    <property type="term" value="F:phospholipid binding"/>
    <property type="evidence" value="ECO:0007669"/>
    <property type="project" value="TreeGrafter"/>
</dbReference>
<dbReference type="SUPFAM" id="SSF53756">
    <property type="entry name" value="UDP-Glycosyltransferase/glycogen phosphorylase"/>
    <property type="match status" value="1"/>
</dbReference>
<dbReference type="NCBIfam" id="TIGR00215">
    <property type="entry name" value="lpxB"/>
    <property type="match status" value="1"/>
</dbReference>
<evidence type="ECO:0000256" key="5">
    <source>
        <dbReference type="ARBA" id="ARBA00022516"/>
    </source>
</evidence>
<evidence type="ECO:0000256" key="3">
    <source>
        <dbReference type="ARBA" id="ARBA00012687"/>
    </source>
</evidence>
<organism evidence="12 13">
    <name type="scientific">Stappia taiwanensis</name>
    <dbReference type="NCBI Taxonomy" id="992267"/>
    <lineage>
        <taxon>Bacteria</taxon>
        <taxon>Pseudomonadati</taxon>
        <taxon>Pseudomonadota</taxon>
        <taxon>Alphaproteobacteria</taxon>
        <taxon>Hyphomicrobiales</taxon>
        <taxon>Stappiaceae</taxon>
        <taxon>Stappia</taxon>
    </lineage>
</organism>
<proteinExistence type="inferred from homology"/>
<evidence type="ECO:0000256" key="2">
    <source>
        <dbReference type="ARBA" id="ARBA00007868"/>
    </source>
</evidence>
<evidence type="ECO:0000256" key="1">
    <source>
        <dbReference type="ARBA" id="ARBA00002056"/>
    </source>
</evidence>
<sequence>MTADQSQARPERPRKPLNVYLIVGEESGDQLGARLMRSLKGELGEGVRFRGVGGERMAGEGLTSLFPISDIAVMGLTAVLPRLPTIVRRVYQAVDDAIAANPDVLVIIDSPDFTHNVAKRVRKRAPHIPIVDYVSPSVWAWRSGRARKMAAYVDHLLAILPFEPAAHRRLGGPPTSYVGHPLIERIDELRPADGERTRLEAPEAERVLLLLPGSRRSEVSRLLTDFGQAVERVHAEYPNLRVLLPAVPHLADDIRAQVAGWKTAPEIVLGEEAKFAAFRSAHAALAASGTVSLELAIAGVPMIIAYRLDWVYRRIKDLNKVLKFAGVTSMVLPNIILEENAVPEFLDDDASPETLAAALVPLLADTPERARQTRVFSRLDDAMQLDNGETPSGRAARIVIAVARGEKPD</sequence>
<dbReference type="RefSeq" id="WP_181758487.1">
    <property type="nucleotide sequence ID" value="NZ_BMCR01000001.1"/>
</dbReference>